<dbReference type="Proteomes" id="UP000186720">
    <property type="component" value="Unassembled WGS sequence"/>
</dbReference>
<gene>
    <name evidence="1" type="ORF">RG47T_0284</name>
</gene>
<organism evidence="1 2">
    <name type="scientific">Mucilaginibacter polytrichastri</name>
    <dbReference type="NCBI Taxonomy" id="1302689"/>
    <lineage>
        <taxon>Bacteria</taxon>
        <taxon>Pseudomonadati</taxon>
        <taxon>Bacteroidota</taxon>
        <taxon>Sphingobacteriia</taxon>
        <taxon>Sphingobacteriales</taxon>
        <taxon>Sphingobacteriaceae</taxon>
        <taxon>Mucilaginibacter</taxon>
    </lineage>
</organism>
<evidence type="ECO:0000313" key="2">
    <source>
        <dbReference type="Proteomes" id="UP000186720"/>
    </source>
</evidence>
<protein>
    <submittedName>
        <fullName evidence="1">Uncharacterized protein</fullName>
    </submittedName>
</protein>
<dbReference type="RefSeq" id="WP_171972458.1">
    <property type="nucleotide sequence ID" value="NZ_FPAM01000001.1"/>
</dbReference>
<sequence length="58" mass="6612">MSDQNNNLDPELLSQLPQYKAGFDNLRDAVNNLNKEIVNSTDKFTKLNMQTRNCKLGV</sequence>
<accession>A0A1Q5ZSX3</accession>
<name>A0A1Q5ZSX3_9SPHI</name>
<dbReference type="AlphaFoldDB" id="A0A1Q5ZSX3"/>
<reference evidence="1 2" key="1">
    <citation type="submission" date="2016-11" db="EMBL/GenBank/DDBJ databases">
        <title>Whole Genome Sequencing of Mucilaginibacter polytrichastri RG4-7(T) isolated from the moss sample.</title>
        <authorList>
            <person name="Li Y."/>
        </authorList>
    </citation>
    <scope>NUCLEOTIDE SEQUENCE [LARGE SCALE GENOMIC DNA]</scope>
    <source>
        <strain evidence="1 2">RG4-7</strain>
    </source>
</reference>
<dbReference type="EMBL" id="MPPL01000001">
    <property type="protein sequence ID" value="OKS84847.1"/>
    <property type="molecule type" value="Genomic_DNA"/>
</dbReference>
<comment type="caution">
    <text evidence="1">The sequence shown here is derived from an EMBL/GenBank/DDBJ whole genome shotgun (WGS) entry which is preliminary data.</text>
</comment>
<evidence type="ECO:0000313" key="1">
    <source>
        <dbReference type="EMBL" id="OKS84847.1"/>
    </source>
</evidence>
<proteinExistence type="predicted"/>
<dbReference type="STRING" id="1302689.RG47T_0284"/>
<keyword evidence="2" id="KW-1185">Reference proteome</keyword>